<proteinExistence type="predicted"/>
<name>A0ABP5BDR2_9MICO</name>
<dbReference type="InterPro" id="IPR037401">
    <property type="entry name" value="SnoaL-like"/>
</dbReference>
<evidence type="ECO:0000313" key="3">
    <source>
        <dbReference type="Proteomes" id="UP001501343"/>
    </source>
</evidence>
<evidence type="ECO:0000313" key="2">
    <source>
        <dbReference type="EMBL" id="GAA1941790.1"/>
    </source>
</evidence>
<dbReference type="InterPro" id="IPR032710">
    <property type="entry name" value="NTF2-like_dom_sf"/>
</dbReference>
<evidence type="ECO:0000259" key="1">
    <source>
        <dbReference type="Pfam" id="PF12680"/>
    </source>
</evidence>
<dbReference type="Proteomes" id="UP001501343">
    <property type="component" value="Unassembled WGS sequence"/>
</dbReference>
<sequence>MSNAQRFLDGYLEAWTTNDPDSIRALFAPDATYRGAPRHLPPFEGVDAIVAHWLEEQDAPGTWTYEGGVAQESGNAALIHGVTSYSDGPKSGVYDNTWLVRFDDDGRATEFQDWWFERRG</sequence>
<gene>
    <name evidence="2" type="ORF">GCM10009775_36940</name>
</gene>
<keyword evidence="3" id="KW-1185">Reference proteome</keyword>
<organism evidence="2 3">
    <name type="scientific">Microbacterium aoyamense</name>
    <dbReference type="NCBI Taxonomy" id="344166"/>
    <lineage>
        <taxon>Bacteria</taxon>
        <taxon>Bacillati</taxon>
        <taxon>Actinomycetota</taxon>
        <taxon>Actinomycetes</taxon>
        <taxon>Micrococcales</taxon>
        <taxon>Microbacteriaceae</taxon>
        <taxon>Microbacterium</taxon>
    </lineage>
</organism>
<dbReference type="EMBL" id="BAAAOF010000009">
    <property type="protein sequence ID" value="GAA1941790.1"/>
    <property type="molecule type" value="Genomic_DNA"/>
</dbReference>
<protein>
    <recommendedName>
        <fullName evidence="1">SnoaL-like domain-containing protein</fullName>
    </recommendedName>
</protein>
<dbReference type="SUPFAM" id="SSF54427">
    <property type="entry name" value="NTF2-like"/>
    <property type="match status" value="1"/>
</dbReference>
<reference evidence="3" key="1">
    <citation type="journal article" date="2019" name="Int. J. Syst. Evol. Microbiol.">
        <title>The Global Catalogue of Microorganisms (GCM) 10K type strain sequencing project: providing services to taxonomists for standard genome sequencing and annotation.</title>
        <authorList>
            <consortium name="The Broad Institute Genomics Platform"/>
            <consortium name="The Broad Institute Genome Sequencing Center for Infectious Disease"/>
            <person name="Wu L."/>
            <person name="Ma J."/>
        </authorList>
    </citation>
    <scope>NUCLEOTIDE SEQUENCE [LARGE SCALE GENOMIC DNA]</scope>
    <source>
        <strain evidence="3">JCM 14900</strain>
    </source>
</reference>
<dbReference type="RefSeq" id="WP_248151843.1">
    <property type="nucleotide sequence ID" value="NZ_BAAAOF010000009.1"/>
</dbReference>
<dbReference type="Gene3D" id="3.10.450.50">
    <property type="match status" value="1"/>
</dbReference>
<comment type="caution">
    <text evidence="2">The sequence shown here is derived from an EMBL/GenBank/DDBJ whole genome shotgun (WGS) entry which is preliminary data.</text>
</comment>
<dbReference type="Pfam" id="PF12680">
    <property type="entry name" value="SnoaL_2"/>
    <property type="match status" value="1"/>
</dbReference>
<accession>A0ABP5BDR2</accession>
<feature type="domain" description="SnoaL-like" evidence="1">
    <location>
        <begin position="10"/>
        <end position="110"/>
    </location>
</feature>